<dbReference type="PANTHER" id="PTHR16036">
    <property type="entry name" value="ANKYRIN REPEAT AND ZINC FINGER DOMAIN-CONTAINING PROTEIN 1"/>
    <property type="match status" value="1"/>
</dbReference>
<organism evidence="16 17">
    <name type="scientific">Artemisia annua</name>
    <name type="common">Sweet wormwood</name>
    <dbReference type="NCBI Taxonomy" id="35608"/>
    <lineage>
        <taxon>Eukaryota</taxon>
        <taxon>Viridiplantae</taxon>
        <taxon>Streptophyta</taxon>
        <taxon>Embryophyta</taxon>
        <taxon>Tracheophyta</taxon>
        <taxon>Spermatophyta</taxon>
        <taxon>Magnoliopsida</taxon>
        <taxon>eudicotyledons</taxon>
        <taxon>Gunneridae</taxon>
        <taxon>Pentapetalae</taxon>
        <taxon>asterids</taxon>
        <taxon>campanulids</taxon>
        <taxon>Asterales</taxon>
        <taxon>Asteraceae</taxon>
        <taxon>Asteroideae</taxon>
        <taxon>Anthemideae</taxon>
        <taxon>Artemisiinae</taxon>
        <taxon>Artemisia</taxon>
    </lineage>
</organism>
<feature type="domain" description="VLRF1" evidence="15">
    <location>
        <begin position="241"/>
        <end position="382"/>
    </location>
</feature>
<evidence type="ECO:0000256" key="2">
    <source>
        <dbReference type="ARBA" id="ARBA00009262"/>
    </source>
</evidence>
<feature type="transmembrane region" description="Helical" evidence="14">
    <location>
        <begin position="72"/>
        <end position="90"/>
    </location>
</feature>
<dbReference type="OrthoDB" id="429841at2759"/>
<dbReference type="GO" id="GO:0004519">
    <property type="term" value="F:endonuclease activity"/>
    <property type="evidence" value="ECO:0007669"/>
    <property type="project" value="UniProtKB-KW"/>
</dbReference>
<accession>A0A2U1QM37</accession>
<evidence type="ECO:0000256" key="13">
    <source>
        <dbReference type="SAM" id="MobiDB-lite"/>
    </source>
</evidence>
<evidence type="ECO:0000256" key="12">
    <source>
        <dbReference type="SAM" id="Coils"/>
    </source>
</evidence>
<feature type="coiled-coil region" evidence="12">
    <location>
        <begin position="501"/>
        <end position="528"/>
    </location>
</feature>
<feature type="repeat" description="ANK" evidence="10">
    <location>
        <begin position="429"/>
        <end position="461"/>
    </location>
</feature>
<dbReference type="AlphaFoldDB" id="A0A2U1QM37"/>
<dbReference type="Proteomes" id="UP000245207">
    <property type="component" value="Unassembled WGS sequence"/>
</dbReference>
<dbReference type="PROSITE" id="PS50088">
    <property type="entry name" value="ANK_REPEAT"/>
    <property type="match status" value="1"/>
</dbReference>
<comment type="domain">
    <text evidence="11">The VLRF1 domain mediates binding to the 60S ribosomal subunit.</text>
</comment>
<gene>
    <name evidence="16" type="ORF">CTI12_AA013150</name>
</gene>
<evidence type="ECO:0000256" key="8">
    <source>
        <dbReference type="ARBA" id="ARBA00023043"/>
    </source>
</evidence>
<keyword evidence="8 10" id="KW-0040">ANK repeat</keyword>
<dbReference type="InterPro" id="IPR036770">
    <property type="entry name" value="Ankyrin_rpt-contain_sf"/>
</dbReference>
<keyword evidence="14" id="KW-0812">Transmembrane</keyword>
<evidence type="ECO:0000313" key="16">
    <source>
        <dbReference type="EMBL" id="PWA99070.1"/>
    </source>
</evidence>
<dbReference type="InterPro" id="IPR002110">
    <property type="entry name" value="Ankyrin_rpt"/>
</dbReference>
<evidence type="ECO:0000259" key="15">
    <source>
        <dbReference type="PROSITE" id="PS52044"/>
    </source>
</evidence>
<feature type="active site" evidence="11">
    <location>
        <position position="284"/>
    </location>
</feature>
<comment type="subcellular location">
    <subcellularLocation>
        <location evidence="1">Cytoplasm</location>
    </subcellularLocation>
</comment>
<protein>
    <submittedName>
        <fullName evidence="16">Ankyrin repeat-containing protein</fullName>
    </submittedName>
</protein>
<dbReference type="InterPro" id="IPR041175">
    <property type="entry name" value="VLRF1/Vms1"/>
</dbReference>
<dbReference type="GO" id="GO:0036503">
    <property type="term" value="P:ERAD pathway"/>
    <property type="evidence" value="ECO:0007669"/>
    <property type="project" value="TreeGrafter"/>
</dbReference>
<evidence type="ECO:0000256" key="1">
    <source>
        <dbReference type="ARBA" id="ARBA00004496"/>
    </source>
</evidence>
<keyword evidence="7 11" id="KW-0378">Hydrolase</keyword>
<evidence type="ECO:0000256" key="4">
    <source>
        <dbReference type="ARBA" id="ARBA00022722"/>
    </source>
</evidence>
<dbReference type="Gene3D" id="1.25.40.20">
    <property type="entry name" value="Ankyrin repeat-containing domain"/>
    <property type="match status" value="1"/>
</dbReference>
<keyword evidence="3 11" id="KW-0963">Cytoplasm</keyword>
<evidence type="ECO:0000256" key="9">
    <source>
        <dbReference type="ARBA" id="ARBA00023054"/>
    </source>
</evidence>
<dbReference type="GO" id="GO:0005737">
    <property type="term" value="C:cytoplasm"/>
    <property type="evidence" value="ECO:0007669"/>
    <property type="project" value="UniProtKB-SubCell"/>
</dbReference>
<dbReference type="STRING" id="35608.A0A2U1QM37"/>
<keyword evidence="14" id="KW-0472">Membrane</keyword>
<keyword evidence="9 12" id="KW-0175">Coiled coil</keyword>
<evidence type="ECO:0000256" key="3">
    <source>
        <dbReference type="ARBA" id="ARBA00022490"/>
    </source>
</evidence>
<keyword evidence="5" id="KW-0677">Repeat</keyword>
<evidence type="ECO:0000256" key="11">
    <source>
        <dbReference type="PROSITE-ProRule" id="PRU01389"/>
    </source>
</evidence>
<dbReference type="GO" id="GO:0016787">
    <property type="term" value="F:hydrolase activity"/>
    <property type="evidence" value="ECO:0007669"/>
    <property type="project" value="UniProtKB-KW"/>
</dbReference>
<feature type="transmembrane region" description="Helical" evidence="14">
    <location>
        <begin position="544"/>
        <end position="565"/>
    </location>
</feature>
<evidence type="ECO:0000313" key="17">
    <source>
        <dbReference type="Proteomes" id="UP000245207"/>
    </source>
</evidence>
<feature type="compositionally biased region" description="Polar residues" evidence="13">
    <location>
        <begin position="403"/>
        <end position="419"/>
    </location>
</feature>
<evidence type="ECO:0000256" key="10">
    <source>
        <dbReference type="PROSITE-ProRule" id="PRU00023"/>
    </source>
</evidence>
<keyword evidence="14" id="KW-1133">Transmembrane helix</keyword>
<evidence type="ECO:0000256" key="6">
    <source>
        <dbReference type="ARBA" id="ARBA00022759"/>
    </source>
</evidence>
<comment type="caution">
    <text evidence="16">The sequence shown here is derived from an EMBL/GenBank/DDBJ whole genome shotgun (WGS) entry which is preliminary data.</text>
</comment>
<evidence type="ECO:0000256" key="5">
    <source>
        <dbReference type="ARBA" id="ARBA00022737"/>
    </source>
</evidence>
<sequence length="601" mass="68224">MSDSCVPSCKTEDNQDDSFCKWTVVAILRCDDLARGEEAEWITPENCGERRSTNGDSRQAWLKLMRIPIRNIFENLYLFLMFAWFLETMISCSSSFLRSCLIFFFYSPCFNLPAYYLQIKLSIAVKDTIKEDEFTEWTSSSLVKDYDISSISGSEDEEDKDLGHHNDHSRALLGSTKQKVCLRLPNGETLSFWKCLLLGESEKILFEDDVLGSMKDDGTPYVTVREVTEKLLNVIHEPRDNTCLRVMLLVSGGHFAGCVFDGSSVVAHKTFHRYVVRAKAGQKQPSEDAGGKIAHSAGASIRRHNELALKKEIRELLAAWKPYFDASTCILIHAPSHNRQLLFDGENSYFSCQKNAIRHIPLTVRRPTLKEVQRLYKILTQISTEPDEEIVPIIKENSKSTIAKENSRNNNDNGNITEDSFSKKMETVRKTLPLHEAARAGNAEKVLELLEQGFDPCIIDESGRTAYRLAAEKEVRNTFRRFMALNPDKWDWQAAKVPSPLTKEMEESQNAKQANKDAKRKARAKELKALRKAREKKAQESHRISSMVAGVLVLAVGSLIVVAFSQMSRGRWYLLKIVAGVFCEDTIHVFKLFGMPNAINW</sequence>
<reference evidence="16 17" key="1">
    <citation type="journal article" date="2018" name="Mol. Plant">
        <title>The genome of Artemisia annua provides insight into the evolution of Asteraceae family and artemisinin biosynthesis.</title>
        <authorList>
            <person name="Shen Q."/>
            <person name="Zhang L."/>
            <person name="Liao Z."/>
            <person name="Wang S."/>
            <person name="Yan T."/>
            <person name="Shi P."/>
            <person name="Liu M."/>
            <person name="Fu X."/>
            <person name="Pan Q."/>
            <person name="Wang Y."/>
            <person name="Lv Z."/>
            <person name="Lu X."/>
            <person name="Zhang F."/>
            <person name="Jiang W."/>
            <person name="Ma Y."/>
            <person name="Chen M."/>
            <person name="Hao X."/>
            <person name="Li L."/>
            <person name="Tang Y."/>
            <person name="Lv G."/>
            <person name="Zhou Y."/>
            <person name="Sun X."/>
            <person name="Brodelius P.E."/>
            <person name="Rose J.K.C."/>
            <person name="Tang K."/>
        </authorList>
    </citation>
    <scope>NUCLEOTIDE SEQUENCE [LARGE SCALE GENOMIC DNA]</scope>
    <source>
        <strain evidence="17">cv. Huhao1</strain>
        <tissue evidence="16">Leaf</tissue>
    </source>
</reference>
<keyword evidence="17" id="KW-1185">Reference proteome</keyword>
<dbReference type="SUPFAM" id="SSF48403">
    <property type="entry name" value="Ankyrin repeat"/>
    <property type="match status" value="1"/>
</dbReference>
<name>A0A2U1QM37_ARTAN</name>
<feature type="region of interest" description="Disordered" evidence="13">
    <location>
        <begin position="403"/>
        <end position="422"/>
    </location>
</feature>
<dbReference type="PANTHER" id="PTHR16036:SF2">
    <property type="entry name" value="TRNA ENDONUCLEASE ANKZF1"/>
    <property type="match status" value="1"/>
</dbReference>
<dbReference type="EMBL" id="PKPP01000036">
    <property type="protein sequence ID" value="PWA99070.1"/>
    <property type="molecule type" value="Genomic_DNA"/>
</dbReference>
<evidence type="ECO:0000256" key="7">
    <source>
        <dbReference type="ARBA" id="ARBA00022801"/>
    </source>
</evidence>
<evidence type="ECO:0000256" key="14">
    <source>
        <dbReference type="SAM" id="Phobius"/>
    </source>
</evidence>
<keyword evidence="4 11" id="KW-0540">Nuclease</keyword>
<comment type="similarity">
    <text evidence="2 11">Belongs to the ANKZF1/VMS1 family.</text>
</comment>
<keyword evidence="6 11" id="KW-0255">Endonuclease</keyword>
<dbReference type="PROSITE" id="PS52044">
    <property type="entry name" value="VLRF1"/>
    <property type="match status" value="1"/>
</dbReference>
<proteinExistence type="inferred from homology"/>
<dbReference type="InterPro" id="IPR047139">
    <property type="entry name" value="ANKZ1/VMS1"/>
</dbReference>
<dbReference type="Pfam" id="PF18826">
    <property type="entry name" value="bVLRF1"/>
    <property type="match status" value="1"/>
</dbReference>